<organism evidence="3 4">
    <name type="scientific">Paraglaciecola mesophila</name>
    <dbReference type="NCBI Taxonomy" id="197222"/>
    <lineage>
        <taxon>Bacteria</taxon>
        <taxon>Pseudomonadati</taxon>
        <taxon>Pseudomonadota</taxon>
        <taxon>Gammaproteobacteria</taxon>
        <taxon>Alteromonadales</taxon>
        <taxon>Alteromonadaceae</taxon>
        <taxon>Paraglaciecola</taxon>
    </lineage>
</organism>
<reference evidence="3 4" key="1">
    <citation type="submission" date="2024-03" db="EMBL/GenBank/DDBJ databases">
        <title>Community enrichment and isolation of bacterial strains for fucoidan degradation.</title>
        <authorList>
            <person name="Sichert A."/>
        </authorList>
    </citation>
    <scope>NUCLEOTIDE SEQUENCE [LARGE SCALE GENOMIC DNA]</scope>
    <source>
        <strain evidence="3 4">AS12</strain>
    </source>
</reference>
<dbReference type="InterPro" id="IPR027463">
    <property type="entry name" value="AcrB_DN_DC_subdom"/>
</dbReference>
<feature type="transmembrane region" description="Helical" evidence="2">
    <location>
        <begin position="453"/>
        <end position="474"/>
    </location>
</feature>
<keyword evidence="4" id="KW-1185">Reference proteome</keyword>
<dbReference type="InterPro" id="IPR001036">
    <property type="entry name" value="Acrflvin-R"/>
</dbReference>
<dbReference type="PANTHER" id="PTHR32063:SF33">
    <property type="entry name" value="RND SUPERFAMILY EFFLUX PUMP PERMEASE COMPONENT"/>
    <property type="match status" value="1"/>
</dbReference>
<gene>
    <name evidence="3" type="ORF">WNY77_15880</name>
</gene>
<sequence>MSTEDSAPRPDVPHEDPELPNPFEPKQTGLIAFFANNSVAANLMMIFIIIMGVFSYFTIQRQMFPNIEINYINISAVYRGASPQEIEESILIKIEESLKDITEIKKATSRAFRGSGRVTLEIQENKELTDVLDKVKARVDSIATFPADMEPPDISQIEFQQDVIEMSLVGDLPITQLKPIAKKIEDELLQLSNISLVSVDAPEDEIAIEIQPDVLRKYNLTLGDVQLAIQNYSANISAGELRTDSGIVAVRVENQMYNGDEFRRIPIKISETGAKVYLGDVATIEDGFEEGQRYYKYSGVNAIYMSVKATKDQSTIPVSKTVKEYIEMRNKTLPTGLQLKVLVDMTYYLNARLDMMLSNLFQGAILVAIMLTIFLRFRLAFWVMLGLPVCFLGAIMMMPVFGVTINILSLFAFIMVLGIVVDDAIVIGESAYSEIEESGGGGAESVIRGAKRVATPATFGVLTTIAVFAPALFSTGPEGQFFYVIACVVILCLVFSLIESKLILPAHLAHMKFTPVKETSWRARFNRRFFGFVNGKYKRFVERCTEWRWFVFCIFIAVLVISWGLVSANYVRMIPSPKVPHDFPGISFEMNENVPDEAVINALITIESMVINVDKQIIEEYGSSMMRDIMVFNRGRTEGRVQVPLVDEDDRHFDAFELARRWREQLPEIPGMKSITIIDDINGGGNDDGEFGYMLFGSDINTLNAAGREFISMLQQTNGLFDISSSIDPASKEVQMQLLPVAYDLGLNLTDIARQVGASFYGGEAQRVIRGGDEVRVMVRYPKLTRERFAELKYAVITTPAGREVMLGDVVSLTEKPGINYIRREGGYRSVYVFGSIDEEEVEPNEVVATVEEDLLPLLKEKFPGVKTELGGTIEEQQAQQSQQLMFLVAGLIMVYILLAAPLKSYGQPLIIMSVIPFSLTGAIWGHFLFGIDLSMMSTFGIIAAAGVVINDSLVMTDFVNQQRAMGVRIKDSVVNAGCARFRAITLTSITTFAGVLPIMFETSLQARFVIPMAVALGFAVMYATMVTLVLVPCLYLILEDIKNIFRAIFAAIGRLFSRKRHKNQAIKNS</sequence>
<dbReference type="EMBL" id="JBBMQS010000009">
    <property type="protein sequence ID" value="MEM5498890.1"/>
    <property type="molecule type" value="Genomic_DNA"/>
</dbReference>
<proteinExistence type="predicted"/>
<feature type="transmembrane region" description="Helical" evidence="2">
    <location>
        <begin position="407"/>
        <end position="432"/>
    </location>
</feature>
<comment type="caution">
    <text evidence="3">The sequence shown here is derived from an EMBL/GenBank/DDBJ whole genome shotgun (WGS) entry which is preliminary data.</text>
</comment>
<feature type="transmembrane region" description="Helical" evidence="2">
    <location>
        <begin position="910"/>
        <end position="930"/>
    </location>
</feature>
<feature type="transmembrane region" description="Helical" evidence="2">
    <location>
        <begin position="885"/>
        <end position="903"/>
    </location>
</feature>
<dbReference type="PRINTS" id="PR00702">
    <property type="entry name" value="ACRIFLAVINRP"/>
</dbReference>
<dbReference type="SUPFAM" id="SSF82714">
    <property type="entry name" value="Multidrug efflux transporter AcrB TolC docking domain, DN and DC subdomains"/>
    <property type="match status" value="2"/>
</dbReference>
<dbReference type="Proteomes" id="UP001461163">
    <property type="component" value="Unassembled WGS sequence"/>
</dbReference>
<accession>A0ABU9SZ44</accession>
<keyword evidence="2" id="KW-1133">Transmembrane helix</keyword>
<feature type="region of interest" description="Disordered" evidence="1">
    <location>
        <begin position="1"/>
        <end position="23"/>
    </location>
</feature>
<feature type="transmembrane region" description="Helical" evidence="2">
    <location>
        <begin position="936"/>
        <end position="961"/>
    </location>
</feature>
<feature type="transmembrane region" description="Helical" evidence="2">
    <location>
        <begin position="355"/>
        <end position="374"/>
    </location>
</feature>
<dbReference type="Gene3D" id="3.30.70.1320">
    <property type="entry name" value="Multidrug efflux transporter AcrB pore domain like"/>
    <property type="match status" value="1"/>
</dbReference>
<dbReference type="SUPFAM" id="SSF82693">
    <property type="entry name" value="Multidrug efflux transporter AcrB pore domain, PN1, PN2, PC1 and PC2 subdomains"/>
    <property type="match status" value="2"/>
</dbReference>
<protein>
    <submittedName>
        <fullName evidence="3">Efflux RND transporter permease subunit</fullName>
    </submittedName>
</protein>
<dbReference type="PANTHER" id="PTHR32063">
    <property type="match status" value="1"/>
</dbReference>
<dbReference type="Pfam" id="PF00873">
    <property type="entry name" value="ACR_tran"/>
    <property type="match status" value="1"/>
</dbReference>
<name>A0ABU9SZ44_9ALTE</name>
<dbReference type="Gene3D" id="3.30.70.1440">
    <property type="entry name" value="Multidrug efflux transporter AcrB pore domain"/>
    <property type="match status" value="1"/>
</dbReference>
<feature type="transmembrane region" description="Helical" evidence="2">
    <location>
        <begin position="547"/>
        <end position="566"/>
    </location>
</feature>
<dbReference type="Gene3D" id="3.30.70.1430">
    <property type="entry name" value="Multidrug efflux transporter AcrB pore domain"/>
    <property type="match status" value="2"/>
</dbReference>
<feature type="compositionally biased region" description="Basic and acidic residues" evidence="1">
    <location>
        <begin position="1"/>
        <end position="17"/>
    </location>
</feature>
<evidence type="ECO:0000313" key="3">
    <source>
        <dbReference type="EMBL" id="MEM5498890.1"/>
    </source>
</evidence>
<feature type="transmembrane region" description="Helical" evidence="2">
    <location>
        <begin position="480"/>
        <end position="498"/>
    </location>
</feature>
<keyword evidence="2" id="KW-0812">Transmembrane</keyword>
<evidence type="ECO:0000313" key="4">
    <source>
        <dbReference type="Proteomes" id="UP001461163"/>
    </source>
</evidence>
<evidence type="ECO:0000256" key="2">
    <source>
        <dbReference type="SAM" id="Phobius"/>
    </source>
</evidence>
<feature type="transmembrane region" description="Helical" evidence="2">
    <location>
        <begin position="1013"/>
        <end position="1039"/>
    </location>
</feature>
<dbReference type="SUPFAM" id="SSF82866">
    <property type="entry name" value="Multidrug efflux transporter AcrB transmembrane domain"/>
    <property type="match status" value="2"/>
</dbReference>
<dbReference type="Gene3D" id="1.20.1640.10">
    <property type="entry name" value="Multidrug efflux transporter AcrB transmembrane domain"/>
    <property type="match status" value="2"/>
</dbReference>
<feature type="transmembrane region" description="Helical" evidence="2">
    <location>
        <begin position="39"/>
        <end position="59"/>
    </location>
</feature>
<keyword evidence="2" id="KW-0472">Membrane</keyword>
<feature type="transmembrane region" description="Helical" evidence="2">
    <location>
        <begin position="982"/>
        <end position="1001"/>
    </location>
</feature>
<dbReference type="RefSeq" id="WP_342882263.1">
    <property type="nucleotide sequence ID" value="NZ_JBBMQS010000009.1"/>
</dbReference>
<dbReference type="Gene3D" id="3.30.2090.10">
    <property type="entry name" value="Multidrug efflux transporter AcrB TolC docking domain, DN and DC subdomains"/>
    <property type="match status" value="2"/>
</dbReference>
<evidence type="ECO:0000256" key="1">
    <source>
        <dbReference type="SAM" id="MobiDB-lite"/>
    </source>
</evidence>